<dbReference type="GO" id="GO:0004497">
    <property type="term" value="F:monooxygenase activity"/>
    <property type="evidence" value="ECO:0007669"/>
    <property type="project" value="UniProtKB-KW"/>
</dbReference>
<dbReference type="OrthoDB" id="2789670at2759"/>
<evidence type="ECO:0000256" key="1">
    <source>
        <dbReference type="ARBA" id="ARBA00001971"/>
    </source>
</evidence>
<dbReference type="GO" id="GO:0020037">
    <property type="term" value="F:heme binding"/>
    <property type="evidence" value="ECO:0007669"/>
    <property type="project" value="InterPro"/>
</dbReference>
<evidence type="ECO:0000256" key="5">
    <source>
        <dbReference type="ARBA" id="ARBA00022723"/>
    </source>
</evidence>
<comment type="similarity">
    <text evidence="3">Belongs to the cytochrome P450 family.</text>
</comment>
<name>A0A8H7D430_9AGAR</name>
<dbReference type="Proteomes" id="UP000620124">
    <property type="component" value="Unassembled WGS sequence"/>
</dbReference>
<reference evidence="11" key="1">
    <citation type="submission" date="2020-05" db="EMBL/GenBank/DDBJ databases">
        <title>Mycena genomes resolve the evolution of fungal bioluminescence.</title>
        <authorList>
            <person name="Tsai I.J."/>
        </authorList>
    </citation>
    <scope>NUCLEOTIDE SEQUENCE</scope>
    <source>
        <strain evidence="11">CCC161011</strain>
    </source>
</reference>
<protein>
    <submittedName>
        <fullName evidence="11">O-methylsterigmatocystin oxidoreductase</fullName>
    </submittedName>
</protein>
<comment type="caution">
    <text evidence="11">The sequence shown here is derived from an EMBL/GenBank/DDBJ whole genome shotgun (WGS) entry which is preliminary data.</text>
</comment>
<keyword evidence="10" id="KW-0472">Membrane</keyword>
<feature type="transmembrane region" description="Helical" evidence="10">
    <location>
        <begin position="6"/>
        <end position="23"/>
    </location>
</feature>
<keyword evidence="12" id="KW-1185">Reference proteome</keyword>
<evidence type="ECO:0000256" key="2">
    <source>
        <dbReference type="ARBA" id="ARBA00005179"/>
    </source>
</evidence>
<keyword evidence="4 9" id="KW-0349">Heme</keyword>
<dbReference type="GO" id="GO:0016705">
    <property type="term" value="F:oxidoreductase activity, acting on paired donors, with incorporation or reduction of molecular oxygen"/>
    <property type="evidence" value="ECO:0007669"/>
    <property type="project" value="InterPro"/>
</dbReference>
<dbReference type="PANTHER" id="PTHR46300:SF5">
    <property type="entry name" value="CYTOCHROME P450"/>
    <property type="match status" value="1"/>
</dbReference>
<dbReference type="GO" id="GO:0005506">
    <property type="term" value="F:iron ion binding"/>
    <property type="evidence" value="ECO:0007669"/>
    <property type="project" value="InterPro"/>
</dbReference>
<evidence type="ECO:0000256" key="4">
    <source>
        <dbReference type="ARBA" id="ARBA00022617"/>
    </source>
</evidence>
<keyword evidence="5 9" id="KW-0479">Metal-binding</keyword>
<accession>A0A8H7D430</accession>
<proteinExistence type="inferred from homology"/>
<dbReference type="Gene3D" id="1.10.630.10">
    <property type="entry name" value="Cytochrome P450"/>
    <property type="match status" value="1"/>
</dbReference>
<dbReference type="PRINTS" id="PR00385">
    <property type="entry name" value="P450"/>
</dbReference>
<dbReference type="InterPro" id="IPR001128">
    <property type="entry name" value="Cyt_P450"/>
</dbReference>
<comment type="pathway">
    <text evidence="2">Secondary metabolite biosynthesis.</text>
</comment>
<keyword evidence="7 9" id="KW-0408">Iron</keyword>
<keyword evidence="10" id="KW-1133">Transmembrane helix</keyword>
<dbReference type="CDD" id="cd11065">
    <property type="entry name" value="CYP64-like"/>
    <property type="match status" value="1"/>
</dbReference>
<evidence type="ECO:0000256" key="8">
    <source>
        <dbReference type="ARBA" id="ARBA00023033"/>
    </source>
</evidence>
<comment type="cofactor">
    <cofactor evidence="1 9">
        <name>heme</name>
        <dbReference type="ChEBI" id="CHEBI:30413"/>
    </cofactor>
</comment>
<feature type="binding site" description="axial binding residue" evidence="9">
    <location>
        <position position="435"/>
    </location>
    <ligand>
        <name>heme</name>
        <dbReference type="ChEBI" id="CHEBI:30413"/>
    </ligand>
    <ligandPart>
        <name>Fe</name>
        <dbReference type="ChEBI" id="CHEBI:18248"/>
    </ligandPart>
</feature>
<dbReference type="AlphaFoldDB" id="A0A8H7D430"/>
<evidence type="ECO:0000313" key="11">
    <source>
        <dbReference type="EMBL" id="KAF7358226.1"/>
    </source>
</evidence>
<keyword evidence="10" id="KW-0812">Transmembrane</keyword>
<evidence type="ECO:0000256" key="10">
    <source>
        <dbReference type="SAM" id="Phobius"/>
    </source>
</evidence>
<dbReference type="PANTHER" id="PTHR46300">
    <property type="entry name" value="P450, PUTATIVE (EUROFUNG)-RELATED-RELATED"/>
    <property type="match status" value="1"/>
</dbReference>
<dbReference type="EMBL" id="JACAZI010000006">
    <property type="protein sequence ID" value="KAF7358226.1"/>
    <property type="molecule type" value="Genomic_DNA"/>
</dbReference>
<sequence length="511" mass="57860">MSVHIVFIVLVAAAAFLYILYCLRRPNSLSLPPGPPRDPLIGHLRYIPSTNRAAAFHEWAKIYGDIMYLDVLGNPMIVLNTEKIAVDLLNKRSSIYSDRPRFILYEMIGWSTTLSLMPYGKRFAAHRQLHRSYLNRTKCREFRPVQTLEARTLVKNLLDAPPATYSDFINRQEATIVAGHRISSDDDPYMRTTQALRESLGRSGVPGCTSLDFLPFLRYLPAWFPGFPFGTIARECRPPLQRLYDFPLQTVQGQMASQHESGVARPSFLLTQLERIRENPEPRNYDDIKWAAAAMFGSTIWSSVTVFILAMLLHPEYQVKAQKEIDSVVGQSRLPDFEDRQNLPLVECIVQETLRWHPPTELGVPHRLMEDDLYHGMFIPKGIHRLCEHPYSAMSLDESIYSSPKHFFPERFLPKPTGSGEPHFASAYGFGRRVCSGQHLADQSLWIAIASILAACTISNAYDERGNAIVPEAEDVMSDGVSSHPNDFPCVISCRDAHIRAVVLESVLDED</sequence>
<organism evidence="11 12">
    <name type="scientific">Mycena venus</name>
    <dbReference type="NCBI Taxonomy" id="2733690"/>
    <lineage>
        <taxon>Eukaryota</taxon>
        <taxon>Fungi</taxon>
        <taxon>Dikarya</taxon>
        <taxon>Basidiomycota</taxon>
        <taxon>Agaricomycotina</taxon>
        <taxon>Agaricomycetes</taxon>
        <taxon>Agaricomycetidae</taxon>
        <taxon>Agaricales</taxon>
        <taxon>Marasmiineae</taxon>
        <taxon>Mycenaceae</taxon>
        <taxon>Mycena</taxon>
    </lineage>
</organism>
<keyword evidence="8" id="KW-0503">Monooxygenase</keyword>
<evidence type="ECO:0000256" key="3">
    <source>
        <dbReference type="ARBA" id="ARBA00010617"/>
    </source>
</evidence>
<evidence type="ECO:0000256" key="6">
    <source>
        <dbReference type="ARBA" id="ARBA00023002"/>
    </source>
</evidence>
<dbReference type="InterPro" id="IPR036396">
    <property type="entry name" value="Cyt_P450_sf"/>
</dbReference>
<evidence type="ECO:0000313" key="12">
    <source>
        <dbReference type="Proteomes" id="UP000620124"/>
    </source>
</evidence>
<dbReference type="SUPFAM" id="SSF48264">
    <property type="entry name" value="Cytochrome P450"/>
    <property type="match status" value="1"/>
</dbReference>
<dbReference type="InterPro" id="IPR050364">
    <property type="entry name" value="Cytochrome_P450_fung"/>
</dbReference>
<dbReference type="InterPro" id="IPR002401">
    <property type="entry name" value="Cyt_P450_E_grp-I"/>
</dbReference>
<dbReference type="PRINTS" id="PR00463">
    <property type="entry name" value="EP450I"/>
</dbReference>
<dbReference type="Pfam" id="PF00067">
    <property type="entry name" value="p450"/>
    <property type="match status" value="1"/>
</dbReference>
<gene>
    <name evidence="11" type="ORF">MVEN_00871300</name>
</gene>
<evidence type="ECO:0000256" key="7">
    <source>
        <dbReference type="ARBA" id="ARBA00023004"/>
    </source>
</evidence>
<keyword evidence="6" id="KW-0560">Oxidoreductase</keyword>
<evidence type="ECO:0000256" key="9">
    <source>
        <dbReference type="PIRSR" id="PIRSR602401-1"/>
    </source>
</evidence>